<proteinExistence type="inferred from homology"/>
<evidence type="ECO:0000256" key="1">
    <source>
        <dbReference type="ARBA" id="ARBA00004651"/>
    </source>
</evidence>
<evidence type="ECO:0000256" key="5">
    <source>
        <dbReference type="ARBA" id="ARBA00022989"/>
    </source>
</evidence>
<gene>
    <name evidence="9" type="ORF">EV132_107114</name>
</gene>
<sequence length="334" mass="36389">MPAFIAGILFHCAPPGIGTDLMIRYILQRLFGMIVVMFLVVTIVFVIVRVTPGDPAAVMLGPDATPQDVVELRSRLGLDQPLLVQYVYYIGQLLRGDLGQSIFLNMPVTAALLDRAEPTFFLTLFSLAIACIIALPIGIYAAYRRGSFVDQAATTVAMFAASIPSFWLGLILMQFFAVRFNFFPVSGYGGPGAGFFVRMYHLTLPAFALGIVSSALILRFTRASMLDVLGDDYIRTARAKGLIERRVILKHALKNALIPILTVIGLTAAVLISGAVVTETVFGLPGVGNLVVSAVLRRDYPVIQGALLIIAALYVLINFAIDMLYLLIDPRVRY</sequence>
<reference evidence="9 10" key="1">
    <citation type="submission" date="2019-03" db="EMBL/GenBank/DDBJ databases">
        <title>Genomic Encyclopedia of Type Strains, Phase IV (KMG-V): Genome sequencing to study the core and pangenomes of soil and plant-associated prokaryotes.</title>
        <authorList>
            <person name="Whitman W."/>
        </authorList>
    </citation>
    <scope>NUCLEOTIDE SEQUENCE [LARGE SCALE GENOMIC DNA]</scope>
    <source>
        <strain evidence="9 10">Hc14</strain>
    </source>
</reference>
<evidence type="ECO:0000256" key="4">
    <source>
        <dbReference type="ARBA" id="ARBA00022692"/>
    </source>
</evidence>
<dbReference type="Pfam" id="PF00528">
    <property type="entry name" value="BPD_transp_1"/>
    <property type="match status" value="1"/>
</dbReference>
<dbReference type="GO" id="GO:0055085">
    <property type="term" value="P:transmembrane transport"/>
    <property type="evidence" value="ECO:0007669"/>
    <property type="project" value="InterPro"/>
</dbReference>
<dbReference type="Proteomes" id="UP000294576">
    <property type="component" value="Unassembled WGS sequence"/>
</dbReference>
<evidence type="ECO:0000256" key="7">
    <source>
        <dbReference type="RuleBase" id="RU363032"/>
    </source>
</evidence>
<dbReference type="EMBL" id="SMBH01000007">
    <property type="protein sequence ID" value="TCU15215.1"/>
    <property type="molecule type" value="Genomic_DNA"/>
</dbReference>
<feature type="domain" description="ABC transmembrane type-1" evidence="8">
    <location>
        <begin position="116"/>
        <end position="325"/>
    </location>
</feature>
<feature type="transmembrane region" description="Helical" evidence="7">
    <location>
        <begin position="30"/>
        <end position="50"/>
    </location>
</feature>
<dbReference type="GO" id="GO:0005886">
    <property type="term" value="C:plasma membrane"/>
    <property type="evidence" value="ECO:0007669"/>
    <property type="project" value="UniProtKB-SubCell"/>
</dbReference>
<dbReference type="PROSITE" id="PS50928">
    <property type="entry name" value="ABC_TM1"/>
    <property type="match status" value="1"/>
</dbReference>
<evidence type="ECO:0000256" key="2">
    <source>
        <dbReference type="ARBA" id="ARBA00022448"/>
    </source>
</evidence>
<dbReference type="SUPFAM" id="SSF161098">
    <property type="entry name" value="MetI-like"/>
    <property type="match status" value="1"/>
</dbReference>
<keyword evidence="6 7" id="KW-0472">Membrane</keyword>
<evidence type="ECO:0000256" key="6">
    <source>
        <dbReference type="ARBA" id="ARBA00023136"/>
    </source>
</evidence>
<evidence type="ECO:0000256" key="3">
    <source>
        <dbReference type="ARBA" id="ARBA00022475"/>
    </source>
</evidence>
<dbReference type="PANTHER" id="PTHR43163:SF6">
    <property type="entry name" value="DIPEPTIDE TRANSPORT SYSTEM PERMEASE PROTEIN DPPB-RELATED"/>
    <property type="match status" value="1"/>
</dbReference>
<dbReference type="InterPro" id="IPR000515">
    <property type="entry name" value="MetI-like"/>
</dbReference>
<evidence type="ECO:0000313" key="9">
    <source>
        <dbReference type="EMBL" id="TCU15215.1"/>
    </source>
</evidence>
<feature type="transmembrane region" description="Helical" evidence="7">
    <location>
        <begin position="256"/>
        <end position="282"/>
    </location>
</feature>
<organism evidence="9 10">
    <name type="scientific">Rhizobium sullae</name>
    <name type="common">Rhizobium hedysari</name>
    <dbReference type="NCBI Taxonomy" id="50338"/>
    <lineage>
        <taxon>Bacteria</taxon>
        <taxon>Pseudomonadati</taxon>
        <taxon>Pseudomonadota</taxon>
        <taxon>Alphaproteobacteria</taxon>
        <taxon>Hyphomicrobiales</taxon>
        <taxon>Rhizobiaceae</taxon>
        <taxon>Rhizobium/Agrobacterium group</taxon>
        <taxon>Rhizobium</taxon>
    </lineage>
</organism>
<accession>A0A4V2V904</accession>
<dbReference type="Gene3D" id="1.10.3720.10">
    <property type="entry name" value="MetI-like"/>
    <property type="match status" value="1"/>
</dbReference>
<keyword evidence="2 7" id="KW-0813">Transport</keyword>
<feature type="transmembrane region" description="Helical" evidence="7">
    <location>
        <begin position="155"/>
        <end position="177"/>
    </location>
</feature>
<feature type="transmembrane region" description="Helical" evidence="7">
    <location>
        <begin position="120"/>
        <end position="143"/>
    </location>
</feature>
<keyword evidence="3" id="KW-1003">Cell membrane</keyword>
<dbReference type="InterPro" id="IPR045621">
    <property type="entry name" value="BPD_transp_1_N"/>
</dbReference>
<name>A0A4V2V904_RHISU</name>
<dbReference type="Pfam" id="PF19300">
    <property type="entry name" value="BPD_transp_1_N"/>
    <property type="match status" value="1"/>
</dbReference>
<dbReference type="CDD" id="cd06261">
    <property type="entry name" value="TM_PBP2"/>
    <property type="match status" value="1"/>
</dbReference>
<keyword evidence="5 7" id="KW-1133">Transmembrane helix</keyword>
<dbReference type="InterPro" id="IPR035906">
    <property type="entry name" value="MetI-like_sf"/>
</dbReference>
<dbReference type="PANTHER" id="PTHR43163">
    <property type="entry name" value="DIPEPTIDE TRANSPORT SYSTEM PERMEASE PROTEIN DPPB-RELATED"/>
    <property type="match status" value="1"/>
</dbReference>
<keyword evidence="4 7" id="KW-0812">Transmembrane</keyword>
<dbReference type="AlphaFoldDB" id="A0A4V2V904"/>
<evidence type="ECO:0000259" key="8">
    <source>
        <dbReference type="PROSITE" id="PS50928"/>
    </source>
</evidence>
<comment type="caution">
    <text evidence="9">The sequence shown here is derived from an EMBL/GenBank/DDBJ whole genome shotgun (WGS) entry which is preliminary data.</text>
</comment>
<feature type="transmembrane region" description="Helical" evidence="7">
    <location>
        <begin position="197"/>
        <end position="218"/>
    </location>
</feature>
<evidence type="ECO:0000313" key="10">
    <source>
        <dbReference type="Proteomes" id="UP000294576"/>
    </source>
</evidence>
<comment type="similarity">
    <text evidence="7">Belongs to the binding-protein-dependent transport system permease family.</text>
</comment>
<comment type="subcellular location">
    <subcellularLocation>
        <location evidence="1 7">Cell membrane</location>
        <topology evidence="1 7">Multi-pass membrane protein</topology>
    </subcellularLocation>
</comment>
<protein>
    <submittedName>
        <fullName evidence="9">Peptide/nickel transport system permease protein</fullName>
    </submittedName>
</protein>
<feature type="transmembrane region" description="Helical" evidence="7">
    <location>
        <begin position="302"/>
        <end position="328"/>
    </location>
</feature>